<reference evidence="2" key="1">
    <citation type="submission" date="2021-03" db="EMBL/GenBank/DDBJ databases">
        <title>Draft genome sequence of rust myrtle Austropuccinia psidii MF-1, a brazilian biotype.</title>
        <authorList>
            <person name="Quecine M.C."/>
            <person name="Pachon D.M.R."/>
            <person name="Bonatelli M.L."/>
            <person name="Correr F.H."/>
            <person name="Franceschini L.M."/>
            <person name="Leite T.F."/>
            <person name="Margarido G.R.A."/>
            <person name="Almeida C.A."/>
            <person name="Ferrarezi J.A."/>
            <person name="Labate C.A."/>
        </authorList>
    </citation>
    <scope>NUCLEOTIDE SEQUENCE</scope>
    <source>
        <strain evidence="2">MF-1</strain>
    </source>
</reference>
<protein>
    <submittedName>
        <fullName evidence="2">Uncharacterized protein</fullName>
    </submittedName>
</protein>
<organism evidence="2 3">
    <name type="scientific">Austropuccinia psidii MF-1</name>
    <dbReference type="NCBI Taxonomy" id="1389203"/>
    <lineage>
        <taxon>Eukaryota</taxon>
        <taxon>Fungi</taxon>
        <taxon>Dikarya</taxon>
        <taxon>Basidiomycota</taxon>
        <taxon>Pucciniomycotina</taxon>
        <taxon>Pucciniomycetes</taxon>
        <taxon>Pucciniales</taxon>
        <taxon>Sphaerophragmiaceae</taxon>
        <taxon>Austropuccinia</taxon>
    </lineage>
</organism>
<comment type="caution">
    <text evidence="2">The sequence shown here is derived from an EMBL/GenBank/DDBJ whole genome shotgun (WGS) entry which is preliminary data.</text>
</comment>
<dbReference type="Proteomes" id="UP000765509">
    <property type="component" value="Unassembled WGS sequence"/>
</dbReference>
<evidence type="ECO:0000313" key="2">
    <source>
        <dbReference type="EMBL" id="MBW0509702.1"/>
    </source>
</evidence>
<accession>A0A9Q3E1R7</accession>
<evidence type="ECO:0000256" key="1">
    <source>
        <dbReference type="SAM" id="MobiDB-lite"/>
    </source>
</evidence>
<feature type="region of interest" description="Disordered" evidence="1">
    <location>
        <begin position="1"/>
        <end position="46"/>
    </location>
</feature>
<keyword evidence="3" id="KW-1185">Reference proteome</keyword>
<dbReference type="AlphaFoldDB" id="A0A9Q3E1R7"/>
<name>A0A9Q3E1R7_9BASI</name>
<sequence>SLLEEVSKTKSNKMGVDSEVQIIPQKGKEREKYPVEQNQHKEVPYPKGKSLKFPLYLSMNWK</sequence>
<feature type="compositionally biased region" description="Basic and acidic residues" evidence="1">
    <location>
        <begin position="26"/>
        <end position="44"/>
    </location>
</feature>
<gene>
    <name evidence="2" type="ORF">O181_049417</name>
</gene>
<feature type="non-terminal residue" evidence="2">
    <location>
        <position position="1"/>
    </location>
</feature>
<dbReference type="EMBL" id="AVOT02021096">
    <property type="protein sequence ID" value="MBW0509702.1"/>
    <property type="molecule type" value="Genomic_DNA"/>
</dbReference>
<evidence type="ECO:0000313" key="3">
    <source>
        <dbReference type="Proteomes" id="UP000765509"/>
    </source>
</evidence>
<proteinExistence type="predicted"/>